<keyword evidence="1" id="KW-0472">Membrane</keyword>
<evidence type="ECO:0000256" key="1">
    <source>
        <dbReference type="SAM" id="Phobius"/>
    </source>
</evidence>
<comment type="caution">
    <text evidence="3">The sequence shown here is derived from an EMBL/GenBank/DDBJ whole genome shotgun (WGS) entry which is preliminary data.</text>
</comment>
<proteinExistence type="predicted"/>
<dbReference type="AlphaFoldDB" id="A0A844ARY7"/>
<evidence type="ECO:0000313" key="3">
    <source>
        <dbReference type="EMBL" id="MQY42477.1"/>
    </source>
</evidence>
<sequence>MSVETLSAFFGWLSLLHIGLFTLSVLLILGFRETTTQLHARLFDLPADQIRTEIYRWLGNYKLLIFVTALGPWLALQLI</sequence>
<reference evidence="3 4" key="1">
    <citation type="submission" date="2019-10" db="EMBL/GenBank/DDBJ databases">
        <title>Epibacterium sp. nov., isolated from seawater.</title>
        <authorList>
            <person name="Zhang X."/>
            <person name="Li N."/>
        </authorList>
    </citation>
    <scope>NUCLEOTIDE SEQUENCE [LARGE SCALE GENOMIC DNA]</scope>
    <source>
        <strain evidence="3 4">SM1969</strain>
    </source>
</reference>
<feature type="transmembrane region" description="Helical" evidence="1">
    <location>
        <begin position="6"/>
        <end position="31"/>
    </location>
</feature>
<keyword evidence="1" id="KW-0812">Transmembrane</keyword>
<evidence type="ECO:0000259" key="2">
    <source>
        <dbReference type="Pfam" id="PF21742"/>
    </source>
</evidence>
<accession>A0A844ARY7</accession>
<keyword evidence="1" id="KW-1133">Transmembrane helix</keyword>
<gene>
    <name evidence="3" type="ORF">GG681_07465</name>
</gene>
<protein>
    <recommendedName>
        <fullName evidence="2">DUF6868 domain-containing protein</fullName>
    </recommendedName>
</protein>
<dbReference type="Proteomes" id="UP000436694">
    <property type="component" value="Unassembled WGS sequence"/>
</dbReference>
<feature type="transmembrane region" description="Helical" evidence="1">
    <location>
        <begin position="59"/>
        <end position="76"/>
    </location>
</feature>
<dbReference type="Pfam" id="PF21742">
    <property type="entry name" value="DUF6868"/>
    <property type="match status" value="1"/>
</dbReference>
<keyword evidence="4" id="KW-1185">Reference proteome</keyword>
<organism evidence="3 4">
    <name type="scientific">Tritonibacter aquimaris</name>
    <dbReference type="NCBI Taxonomy" id="2663379"/>
    <lineage>
        <taxon>Bacteria</taxon>
        <taxon>Pseudomonadati</taxon>
        <taxon>Pseudomonadota</taxon>
        <taxon>Alphaproteobacteria</taxon>
        <taxon>Rhodobacterales</taxon>
        <taxon>Paracoccaceae</taxon>
        <taxon>Tritonibacter</taxon>
    </lineage>
</organism>
<dbReference type="EMBL" id="WIXK01000003">
    <property type="protein sequence ID" value="MQY42477.1"/>
    <property type="molecule type" value="Genomic_DNA"/>
</dbReference>
<feature type="domain" description="DUF6868" evidence="2">
    <location>
        <begin position="1"/>
        <end position="79"/>
    </location>
</feature>
<dbReference type="InterPro" id="IPR049220">
    <property type="entry name" value="DUF6868"/>
</dbReference>
<evidence type="ECO:0000313" key="4">
    <source>
        <dbReference type="Proteomes" id="UP000436694"/>
    </source>
</evidence>
<name>A0A844ARY7_9RHOB</name>
<dbReference type="RefSeq" id="WP_153546668.1">
    <property type="nucleotide sequence ID" value="NZ_WIXK01000003.1"/>
</dbReference>